<feature type="transmembrane region" description="Helical" evidence="2">
    <location>
        <begin position="22"/>
        <end position="40"/>
    </location>
</feature>
<reference evidence="3" key="2">
    <citation type="submission" date="2020-09" db="EMBL/GenBank/DDBJ databases">
        <authorList>
            <person name="Sun Q."/>
            <person name="Ohkuma M."/>
        </authorList>
    </citation>
    <scope>NUCLEOTIDE SEQUENCE</scope>
    <source>
        <strain evidence="3">JCM 3091</strain>
    </source>
</reference>
<keyword evidence="2" id="KW-0472">Membrane</keyword>
<evidence type="ECO:0000256" key="1">
    <source>
        <dbReference type="SAM" id="MobiDB-lite"/>
    </source>
</evidence>
<feature type="compositionally biased region" description="Low complexity" evidence="1">
    <location>
        <begin position="165"/>
        <end position="204"/>
    </location>
</feature>
<accession>A0A8J3BKD3</accession>
<sequence length="204" mass="21317">MSHITGDAATAPLLPPGRGRRLAPYAALTALGVALAWADTPALRGYWFAAGALSAALGLACLALPWRRWPPGWQAAPALAYFAVAGPVRLAGGGAVFVALALLPVLWLAVFHAGRALRAGLVLLAVVLIAGYDRPPPTTSRASRWRSPWPAPWRSRAATWRRRSAAGPATSRPRARAPVPAATSSTPSSRPSAAWSPWWTAAAG</sequence>
<protein>
    <submittedName>
        <fullName evidence="3">Uncharacterized protein</fullName>
    </submittedName>
</protein>
<feature type="transmembrane region" description="Helical" evidence="2">
    <location>
        <begin position="46"/>
        <end position="66"/>
    </location>
</feature>
<dbReference type="AlphaFoldDB" id="A0A8J3BKD3"/>
<reference evidence="3" key="1">
    <citation type="journal article" date="2014" name="Int. J. Syst. Evol. Microbiol.">
        <title>Complete genome sequence of Corynebacterium casei LMG S-19264T (=DSM 44701T), isolated from a smear-ripened cheese.</title>
        <authorList>
            <consortium name="US DOE Joint Genome Institute (JGI-PGF)"/>
            <person name="Walter F."/>
            <person name="Albersmeier A."/>
            <person name="Kalinowski J."/>
            <person name="Ruckert C."/>
        </authorList>
    </citation>
    <scope>NUCLEOTIDE SEQUENCE</scope>
    <source>
        <strain evidence="3">JCM 3091</strain>
    </source>
</reference>
<feature type="transmembrane region" description="Helical" evidence="2">
    <location>
        <begin position="78"/>
        <end position="110"/>
    </location>
</feature>
<comment type="caution">
    <text evidence="3">The sequence shown here is derived from an EMBL/GenBank/DDBJ whole genome shotgun (WGS) entry which is preliminary data.</text>
</comment>
<feature type="region of interest" description="Disordered" evidence="1">
    <location>
        <begin position="156"/>
        <end position="204"/>
    </location>
</feature>
<keyword evidence="2" id="KW-0812">Transmembrane</keyword>
<evidence type="ECO:0000313" key="4">
    <source>
        <dbReference type="Proteomes" id="UP000662200"/>
    </source>
</evidence>
<organism evidence="3 4">
    <name type="scientific">Pilimelia terevasa</name>
    <dbReference type="NCBI Taxonomy" id="53372"/>
    <lineage>
        <taxon>Bacteria</taxon>
        <taxon>Bacillati</taxon>
        <taxon>Actinomycetota</taxon>
        <taxon>Actinomycetes</taxon>
        <taxon>Micromonosporales</taxon>
        <taxon>Micromonosporaceae</taxon>
        <taxon>Pilimelia</taxon>
    </lineage>
</organism>
<evidence type="ECO:0000313" key="3">
    <source>
        <dbReference type="EMBL" id="GGK28640.1"/>
    </source>
</evidence>
<keyword evidence="2" id="KW-1133">Transmembrane helix</keyword>
<name>A0A8J3BKD3_9ACTN</name>
<proteinExistence type="predicted"/>
<dbReference type="EMBL" id="BMQC01000006">
    <property type="protein sequence ID" value="GGK28640.1"/>
    <property type="molecule type" value="Genomic_DNA"/>
</dbReference>
<dbReference type="Proteomes" id="UP000662200">
    <property type="component" value="Unassembled WGS sequence"/>
</dbReference>
<evidence type="ECO:0000256" key="2">
    <source>
        <dbReference type="SAM" id="Phobius"/>
    </source>
</evidence>
<gene>
    <name evidence="3" type="ORF">GCM10010124_21680</name>
</gene>
<keyword evidence="4" id="KW-1185">Reference proteome</keyword>